<protein>
    <submittedName>
        <fullName evidence="3">Glycosyltransferase</fullName>
    </submittedName>
</protein>
<keyword evidence="4" id="KW-1185">Reference proteome</keyword>
<name>A0ABS7GKL8_9BACT</name>
<dbReference type="RefSeq" id="WP_220253596.1">
    <property type="nucleotide sequence ID" value="NZ_JAICCF010000007.1"/>
</dbReference>
<keyword evidence="1" id="KW-0472">Membrane</keyword>
<feature type="transmembrane region" description="Helical" evidence="1">
    <location>
        <begin position="210"/>
        <end position="231"/>
    </location>
</feature>
<evidence type="ECO:0000313" key="4">
    <source>
        <dbReference type="Proteomes" id="UP000812961"/>
    </source>
</evidence>
<comment type="caution">
    <text evidence="3">The sequence shown here is derived from an EMBL/GenBank/DDBJ whole genome shotgun (WGS) entry which is preliminary data.</text>
</comment>
<dbReference type="InterPro" id="IPR029044">
    <property type="entry name" value="Nucleotide-diphossugar_trans"/>
</dbReference>
<reference evidence="3 4" key="1">
    <citation type="submission" date="2021-08" db="EMBL/GenBank/DDBJ databases">
        <title>The genome sequence of Chitinophaga sp. B61.</title>
        <authorList>
            <person name="Zhang X."/>
        </authorList>
    </citation>
    <scope>NUCLEOTIDE SEQUENCE [LARGE SCALE GENOMIC DNA]</scope>
    <source>
        <strain evidence="3 4">B61</strain>
    </source>
</reference>
<accession>A0ABS7GKL8</accession>
<evidence type="ECO:0000259" key="2">
    <source>
        <dbReference type="Pfam" id="PF00535"/>
    </source>
</evidence>
<dbReference type="InterPro" id="IPR050834">
    <property type="entry name" value="Glycosyltransf_2"/>
</dbReference>
<dbReference type="Pfam" id="PF00535">
    <property type="entry name" value="Glycos_transf_2"/>
    <property type="match status" value="1"/>
</dbReference>
<dbReference type="EMBL" id="JAICCF010000007">
    <property type="protein sequence ID" value="MBW8688268.1"/>
    <property type="molecule type" value="Genomic_DNA"/>
</dbReference>
<dbReference type="PANTHER" id="PTHR43685">
    <property type="entry name" value="GLYCOSYLTRANSFERASE"/>
    <property type="match status" value="1"/>
</dbReference>
<organism evidence="3 4">
    <name type="scientific">Chitinophaga rhizophila</name>
    <dbReference type="NCBI Taxonomy" id="2866212"/>
    <lineage>
        <taxon>Bacteria</taxon>
        <taxon>Pseudomonadati</taxon>
        <taxon>Bacteroidota</taxon>
        <taxon>Chitinophagia</taxon>
        <taxon>Chitinophagales</taxon>
        <taxon>Chitinophagaceae</taxon>
        <taxon>Chitinophaga</taxon>
    </lineage>
</organism>
<dbReference type="SUPFAM" id="SSF53448">
    <property type="entry name" value="Nucleotide-diphospho-sugar transferases"/>
    <property type="match status" value="1"/>
</dbReference>
<dbReference type="Proteomes" id="UP000812961">
    <property type="component" value="Unassembled WGS sequence"/>
</dbReference>
<evidence type="ECO:0000256" key="1">
    <source>
        <dbReference type="SAM" id="Phobius"/>
    </source>
</evidence>
<feature type="domain" description="Glycosyltransferase 2-like" evidence="2">
    <location>
        <begin position="6"/>
        <end position="90"/>
    </location>
</feature>
<dbReference type="InterPro" id="IPR001173">
    <property type="entry name" value="Glyco_trans_2-like"/>
</dbReference>
<keyword evidence="1" id="KW-1133">Transmembrane helix</keyword>
<dbReference type="Gene3D" id="3.90.550.10">
    <property type="entry name" value="Spore Coat Polysaccharide Biosynthesis Protein SpsA, Chain A"/>
    <property type="match status" value="1"/>
</dbReference>
<proteinExistence type="predicted"/>
<keyword evidence="1" id="KW-0812">Transmembrane</keyword>
<evidence type="ECO:0000313" key="3">
    <source>
        <dbReference type="EMBL" id="MBW8688268.1"/>
    </source>
</evidence>
<gene>
    <name evidence="3" type="ORF">K1Y79_28290</name>
</gene>
<dbReference type="CDD" id="cd06433">
    <property type="entry name" value="GT_2_WfgS_like"/>
    <property type="match status" value="1"/>
</dbReference>
<dbReference type="PANTHER" id="PTHR43685:SF2">
    <property type="entry name" value="GLYCOSYLTRANSFERASE 2-LIKE DOMAIN-CONTAINING PROTEIN"/>
    <property type="match status" value="1"/>
</dbReference>
<sequence length="253" mass="28301">MVPVITIISVVYNGADTLEDTIRSVLSQSYPNIRFMIIDGGSKDGTLDIITKYAEDLHYYCSEPDQGIYDAMNKGWGKAASDSYILYLGAGDRILQLPSPADLQKADVIYGTTLVGSIKFKAKADDSLKIMNTLHHQSLLVKKQLHPDPPFRIQYRTYADFDFNQRLYKAGASFYHVPDFVAYALPGGVSSTIKLKEILQIVKANFGRRYMLLAFPVLLLIITVTSIFYGSRRLYRYMPGMKKAEVSNTPAGS</sequence>